<dbReference type="AlphaFoldDB" id="A0A917BJY6"/>
<accession>A0A917BJY6</accession>
<dbReference type="PANTHER" id="PTHR22946:SF12">
    <property type="entry name" value="CONIDIAL PIGMENT BIOSYNTHESIS PROTEIN AYG1 (AFU_ORTHOLOGUE AFUA_2G17550)"/>
    <property type="match status" value="1"/>
</dbReference>
<dbReference type="EMBL" id="BMCT01000001">
    <property type="protein sequence ID" value="GGF48334.1"/>
    <property type="molecule type" value="Genomic_DNA"/>
</dbReference>
<reference evidence="2" key="1">
    <citation type="journal article" date="2014" name="Int. J. Syst. Evol. Microbiol.">
        <title>Complete genome sequence of Corynebacterium casei LMG S-19264T (=DSM 44701T), isolated from a smear-ripened cheese.</title>
        <authorList>
            <consortium name="US DOE Joint Genome Institute (JGI-PGF)"/>
            <person name="Walter F."/>
            <person name="Albersmeier A."/>
            <person name="Kalinowski J."/>
            <person name="Ruckert C."/>
        </authorList>
    </citation>
    <scope>NUCLEOTIDE SEQUENCE</scope>
    <source>
        <strain evidence="2">CCM 7897</strain>
    </source>
</reference>
<protein>
    <submittedName>
        <fullName evidence="2">Alpha/beta hydrolase</fullName>
    </submittedName>
</protein>
<reference evidence="2" key="2">
    <citation type="submission" date="2020-09" db="EMBL/GenBank/DDBJ databases">
        <authorList>
            <person name="Sun Q."/>
            <person name="Sedlacek I."/>
        </authorList>
    </citation>
    <scope>NUCLEOTIDE SEQUENCE</scope>
    <source>
        <strain evidence="2">CCM 7897</strain>
    </source>
</reference>
<dbReference type="InterPro" id="IPR029058">
    <property type="entry name" value="AB_hydrolase_fold"/>
</dbReference>
<dbReference type="InterPro" id="IPR010520">
    <property type="entry name" value="FrsA-like"/>
</dbReference>
<gene>
    <name evidence="2" type="ORF">GCM10007301_04510</name>
</gene>
<comment type="caution">
    <text evidence="2">The sequence shown here is derived from an EMBL/GenBank/DDBJ whole genome shotgun (WGS) entry which is preliminary data.</text>
</comment>
<dbReference type="Pfam" id="PF06500">
    <property type="entry name" value="FrsA-like"/>
    <property type="match status" value="1"/>
</dbReference>
<keyword evidence="3" id="KW-1185">Reference proteome</keyword>
<dbReference type="RefSeq" id="WP_188575003.1">
    <property type="nucleotide sequence ID" value="NZ_BMCT01000001.1"/>
</dbReference>
<name>A0A917BJY6_9HYPH</name>
<dbReference type="Proteomes" id="UP000606044">
    <property type="component" value="Unassembled WGS sequence"/>
</dbReference>
<dbReference type="PANTHER" id="PTHR22946">
    <property type="entry name" value="DIENELACTONE HYDROLASE DOMAIN-CONTAINING PROTEIN-RELATED"/>
    <property type="match status" value="1"/>
</dbReference>
<evidence type="ECO:0000256" key="1">
    <source>
        <dbReference type="ARBA" id="ARBA00022801"/>
    </source>
</evidence>
<evidence type="ECO:0000313" key="3">
    <source>
        <dbReference type="Proteomes" id="UP000606044"/>
    </source>
</evidence>
<organism evidence="2 3">
    <name type="scientific">Azorhizobium oxalatiphilum</name>
    <dbReference type="NCBI Taxonomy" id="980631"/>
    <lineage>
        <taxon>Bacteria</taxon>
        <taxon>Pseudomonadati</taxon>
        <taxon>Pseudomonadota</taxon>
        <taxon>Alphaproteobacteria</taxon>
        <taxon>Hyphomicrobiales</taxon>
        <taxon>Xanthobacteraceae</taxon>
        <taxon>Azorhizobium</taxon>
    </lineage>
</organism>
<sequence>MVDVVDSAIEQITQNRLPHYEPYGWHHWPEHPWLAYQFRRGLGETQEGGGSVSEVFQAASRMIPGDLESWHKEWMHIGDRNWKRGVEAEEAGHIRTAMNCMLRAADYYRQAEFHLEPNDPRRLPVFEQMEACSKKFISYLNPPGFAVDIPYEDGKPICGYFVRAPFPGDKMPVLICMGGLDSIKDEMWFMQAHGALQRGISVLMIDGPGQGGTLRRHGVVARPDTEVAIGKCIDWLLTRDDVDPARIAVCGSSLGGYYAARAGCYEHRLAAVISHGAIWDVHDMWGGKGEDFGLAMHIKWVMGASSMAEAMEKAKAFTLDGHLQNMKAPYLILHGGYDVLTVSAATQTRDYAQKHGVNVTFRIVDPEETGAEHCQHDNPTIGQEILADWLADIFGIDQKALLKTGWNPLV</sequence>
<dbReference type="GO" id="GO:0016787">
    <property type="term" value="F:hydrolase activity"/>
    <property type="evidence" value="ECO:0007669"/>
    <property type="project" value="UniProtKB-KW"/>
</dbReference>
<dbReference type="SUPFAM" id="SSF53474">
    <property type="entry name" value="alpha/beta-Hydrolases"/>
    <property type="match status" value="1"/>
</dbReference>
<proteinExistence type="predicted"/>
<dbReference type="Gene3D" id="1.20.1440.110">
    <property type="entry name" value="acylaminoacyl peptidase"/>
    <property type="match status" value="1"/>
</dbReference>
<dbReference type="Gene3D" id="3.40.50.1820">
    <property type="entry name" value="alpha/beta hydrolase"/>
    <property type="match status" value="1"/>
</dbReference>
<evidence type="ECO:0000313" key="2">
    <source>
        <dbReference type="EMBL" id="GGF48334.1"/>
    </source>
</evidence>
<keyword evidence="1 2" id="KW-0378">Hydrolase</keyword>
<dbReference type="InterPro" id="IPR050261">
    <property type="entry name" value="FrsA_esterase"/>
</dbReference>